<reference evidence="2 4" key="2">
    <citation type="submission" date="2018-07" db="EMBL/GenBank/DDBJ databases">
        <title>The Genome Sequence of Enterococcus sp. DIV0659b.</title>
        <authorList>
            <consortium name="The Broad Institute Genomics Platform"/>
            <consortium name="The Broad Institute Genomic Center for Infectious Diseases"/>
            <person name="Earl A."/>
            <person name="Manson A."/>
            <person name="Schwartman J."/>
            <person name="Gilmore M."/>
            <person name="Abouelleil A."/>
            <person name="Cao P."/>
            <person name="Chapman S."/>
            <person name="Cusick C."/>
            <person name="Shea T."/>
            <person name="Young S."/>
            <person name="Neafsey D."/>
            <person name="Nusbaum C."/>
            <person name="Birren B."/>
        </authorList>
    </citation>
    <scope>NUCLEOTIDE SEQUENCE [LARGE SCALE GENOMIC DNA]</scope>
    <source>
        <strain evidence="2 4">4G2_DIV0659</strain>
    </source>
</reference>
<dbReference type="InterPro" id="IPR051599">
    <property type="entry name" value="Cell_Envelope_Assoc"/>
</dbReference>
<dbReference type="EMBL" id="NGLE02000001">
    <property type="protein sequence ID" value="MEI5995415.1"/>
    <property type="molecule type" value="Genomic_DNA"/>
</dbReference>
<dbReference type="Gene3D" id="1.10.3620.10">
    <property type="entry name" value="YdcF like domain"/>
    <property type="match status" value="1"/>
</dbReference>
<dbReference type="InterPro" id="IPR003848">
    <property type="entry name" value="DUF218"/>
</dbReference>
<dbReference type="InterPro" id="IPR014729">
    <property type="entry name" value="Rossmann-like_a/b/a_fold"/>
</dbReference>
<evidence type="ECO:0000313" key="4">
    <source>
        <dbReference type="Proteomes" id="UP000195139"/>
    </source>
</evidence>
<dbReference type="STRING" id="1834181.A5880_000899"/>
<dbReference type="Gene3D" id="3.40.50.620">
    <property type="entry name" value="HUPs"/>
    <property type="match status" value="1"/>
</dbReference>
<dbReference type="GO" id="GO:0005886">
    <property type="term" value="C:plasma membrane"/>
    <property type="evidence" value="ECO:0007669"/>
    <property type="project" value="TreeGrafter"/>
</dbReference>
<dbReference type="Pfam" id="PF02698">
    <property type="entry name" value="DUF218"/>
    <property type="match status" value="1"/>
</dbReference>
<comment type="caution">
    <text evidence="3">The sequence shown here is derived from an EMBL/GenBank/DDBJ whole genome shotgun (WGS) entry which is preliminary data.</text>
</comment>
<accession>A0A242CJ07</accession>
<dbReference type="RefSeq" id="WP_086329865.1">
    <property type="nucleotide sequence ID" value="NZ_NGLE02000001.1"/>
</dbReference>
<protein>
    <recommendedName>
        <fullName evidence="1">DUF218 domain-containing protein</fullName>
    </recommendedName>
</protein>
<dbReference type="CDD" id="cd06259">
    <property type="entry name" value="YdcF-like"/>
    <property type="match status" value="1"/>
</dbReference>
<feature type="domain" description="DUF218" evidence="1">
    <location>
        <begin position="25"/>
        <end position="155"/>
    </location>
</feature>
<reference evidence="3" key="1">
    <citation type="submission" date="2017-05" db="EMBL/GenBank/DDBJ databases">
        <title>The Genome Sequence of Enterococcus sp. 4G2_DIV0659.</title>
        <authorList>
            <consortium name="The Broad Institute Genomics Platform"/>
            <consortium name="The Broad Institute Genomic Center for Infectious Diseases"/>
            <person name="Earl A."/>
            <person name="Manson A."/>
            <person name="Schwartman J."/>
            <person name="Gilmore M."/>
            <person name="Abouelleil A."/>
            <person name="Cao P."/>
            <person name="Chapman S."/>
            <person name="Cusick C."/>
            <person name="Shea T."/>
            <person name="Young S."/>
            <person name="Neafsey D."/>
            <person name="Nusbaum C."/>
            <person name="Birren B."/>
        </authorList>
    </citation>
    <scope>NUCLEOTIDE SEQUENCE [LARGE SCALE GENOMIC DNA]</scope>
    <source>
        <strain evidence="3">4G2_DIV0659</strain>
    </source>
</reference>
<gene>
    <name evidence="3" type="ORF">A5880_000899</name>
    <name evidence="2" type="ORF">A5880_003005</name>
</gene>
<dbReference type="Proteomes" id="UP000195139">
    <property type="component" value="Unassembled WGS sequence"/>
</dbReference>
<proteinExistence type="predicted"/>
<keyword evidence="4" id="KW-1185">Reference proteome</keyword>
<evidence type="ECO:0000313" key="2">
    <source>
        <dbReference type="EMBL" id="MEI5995415.1"/>
    </source>
</evidence>
<evidence type="ECO:0000259" key="1">
    <source>
        <dbReference type="Pfam" id="PF02698"/>
    </source>
</evidence>
<organism evidence="3">
    <name type="scientific">Candidatus Enterococcus mansonii</name>
    <dbReference type="NCBI Taxonomy" id="1834181"/>
    <lineage>
        <taxon>Bacteria</taxon>
        <taxon>Bacillati</taxon>
        <taxon>Bacillota</taxon>
        <taxon>Bacilli</taxon>
        <taxon>Lactobacillales</taxon>
        <taxon>Enterococcaceae</taxon>
        <taxon>Enterococcus</taxon>
    </lineage>
</organism>
<dbReference type="PANTHER" id="PTHR30336">
    <property type="entry name" value="INNER MEMBRANE PROTEIN, PROBABLE PERMEASE"/>
    <property type="match status" value="1"/>
</dbReference>
<dbReference type="OrthoDB" id="2216870at2"/>
<dbReference type="PANTHER" id="PTHR30336:SF20">
    <property type="entry name" value="DUF218 DOMAIN-CONTAINING PROTEIN"/>
    <property type="match status" value="1"/>
</dbReference>
<dbReference type="EMBL" id="NGLE01000001">
    <property type="protein sequence ID" value="OTO10216.1"/>
    <property type="molecule type" value="Genomic_DNA"/>
</dbReference>
<sequence length="241" mass="27783">MIEQWNEVLEYLAAKDERTKTYDLVILAGNSLPYLADEFIQLYKQNKAATFLLVGGKGHATPFLKKNFQNMGINVSDGSETDMYLDYFKQKYHLDSDLFLIEKESTNSGENALFSLNIIKKAGIKPKNVLLLQDPILQRRTKATFEKEWQEINAQFINDVPIVPVVKSIDETVHFEDQRLNGLWNKAYFLSLVLGEIPRLRNDKNGYGPNGCNYIGAVEIPKSVERAYEELCKKYDFRLER</sequence>
<dbReference type="AlphaFoldDB" id="A0A242CJ07"/>
<evidence type="ECO:0000313" key="3">
    <source>
        <dbReference type="EMBL" id="OTO10216.1"/>
    </source>
</evidence>
<name>A0A242CJ07_9ENTE</name>